<sequence>MLSRNLYQERRIERRRQERVTQTKEQYRQRRILFDMMLSASMNTSQPEIPRVYFSLMSNADVMIDSLRFLNYCDLAKASLISKKLSEFIQTHRSSLPFLRVKEMLMEYHEEQLPDRYSRKSFSTITLFGVKNFDLDHKDWIKSNGYSATFEFEHKQSPPEPSNRISLHAAARFHESGSCIKEDSAPLTVVFSTFVKPNFHRIDCRRHWPMLQHFVRLLSDPFVYFERIQLVSLRNELWKPLVKNLKLTLTRTLCNDAEVCVENNAGEFLNWMKNYLRCSHLSLRSTGSPNDELAAFLLSGSTCTPLAVISGTYNKELEHNLVARFLTLKQIDRDQVIPSISFPWMISVHTIKEMFEDKFSDFLVREENTSESFLQVYEFTNSDIMQKLEVEFCKSRERMHLSLANCFMKVKNL</sequence>
<protein>
    <recommendedName>
        <fullName evidence="3">F-box domain-containing protein</fullName>
    </recommendedName>
</protein>
<dbReference type="Proteomes" id="UP001201812">
    <property type="component" value="Unassembled WGS sequence"/>
</dbReference>
<organism evidence="1 2">
    <name type="scientific">Ditylenchus destructor</name>
    <dbReference type="NCBI Taxonomy" id="166010"/>
    <lineage>
        <taxon>Eukaryota</taxon>
        <taxon>Metazoa</taxon>
        <taxon>Ecdysozoa</taxon>
        <taxon>Nematoda</taxon>
        <taxon>Chromadorea</taxon>
        <taxon>Rhabditida</taxon>
        <taxon>Tylenchina</taxon>
        <taxon>Tylenchomorpha</taxon>
        <taxon>Sphaerularioidea</taxon>
        <taxon>Anguinidae</taxon>
        <taxon>Anguininae</taxon>
        <taxon>Ditylenchus</taxon>
    </lineage>
</organism>
<comment type="caution">
    <text evidence="1">The sequence shown here is derived from an EMBL/GenBank/DDBJ whole genome shotgun (WGS) entry which is preliminary data.</text>
</comment>
<dbReference type="EMBL" id="JAKKPZ010000838">
    <property type="protein sequence ID" value="KAI1692016.1"/>
    <property type="molecule type" value="Genomic_DNA"/>
</dbReference>
<proteinExistence type="predicted"/>
<evidence type="ECO:0000313" key="1">
    <source>
        <dbReference type="EMBL" id="KAI1692016.1"/>
    </source>
</evidence>
<evidence type="ECO:0000313" key="2">
    <source>
        <dbReference type="Proteomes" id="UP001201812"/>
    </source>
</evidence>
<name>A0AAD4QT15_9BILA</name>
<reference evidence="1" key="1">
    <citation type="submission" date="2022-01" db="EMBL/GenBank/DDBJ databases">
        <title>Genome Sequence Resource for Two Populations of Ditylenchus destructor, the Migratory Endoparasitic Phytonematode.</title>
        <authorList>
            <person name="Zhang H."/>
            <person name="Lin R."/>
            <person name="Xie B."/>
        </authorList>
    </citation>
    <scope>NUCLEOTIDE SEQUENCE</scope>
    <source>
        <strain evidence="1">BazhouSP</strain>
    </source>
</reference>
<accession>A0AAD4QT15</accession>
<gene>
    <name evidence="1" type="ORF">DdX_21492</name>
</gene>
<keyword evidence="2" id="KW-1185">Reference proteome</keyword>
<evidence type="ECO:0008006" key="3">
    <source>
        <dbReference type="Google" id="ProtNLM"/>
    </source>
</evidence>
<dbReference type="AlphaFoldDB" id="A0AAD4QT15"/>